<feature type="chain" id="PRO_5035211644" evidence="1">
    <location>
        <begin position="22"/>
        <end position="232"/>
    </location>
</feature>
<keyword evidence="3" id="KW-1185">Reference proteome</keyword>
<gene>
    <name evidence="2" type="ORF">GCM10007047_29300</name>
</gene>
<accession>A0A8J3DEA6</accession>
<dbReference type="AlphaFoldDB" id="A0A8J3DEA6"/>
<evidence type="ECO:0000256" key="1">
    <source>
        <dbReference type="SAM" id="SignalP"/>
    </source>
</evidence>
<evidence type="ECO:0000313" key="2">
    <source>
        <dbReference type="EMBL" id="GHC10142.1"/>
    </source>
</evidence>
<protein>
    <submittedName>
        <fullName evidence="2">Uncharacterized protein</fullName>
    </submittedName>
</protein>
<comment type="caution">
    <text evidence="2">The sequence shown here is derived from an EMBL/GenBank/DDBJ whole genome shotgun (WGS) entry which is preliminary data.</text>
</comment>
<dbReference type="RefSeq" id="WP_189516587.1">
    <property type="nucleotide sequence ID" value="NZ_BMXG01000023.1"/>
</dbReference>
<sequence>MKFLHSVILASLLFSTVCLHAQETKTYVVDFSVLPWKGMAPPKGIFYDNDGVVTELRFQRVRRSPVYQYSGPSSLVFFKQELAEDGSTVRVPVAQADLTTDISRPLLLFAIRQGKNNSQSGFGVVVLDDRPEHFTGGSYLLFNLCSHELFCKVGDDVRTLQPRGKWMTHPATENSPVDAIVMVKEEQGTEQVYRAQWPVQPNQRTLVFFFPSKNSGESAVDTFVVSDYVYPN</sequence>
<evidence type="ECO:0000313" key="3">
    <source>
        <dbReference type="Proteomes" id="UP000642829"/>
    </source>
</evidence>
<dbReference type="Proteomes" id="UP000642829">
    <property type="component" value="Unassembled WGS sequence"/>
</dbReference>
<organism evidence="2 3">
    <name type="scientific">Cerasicoccus arenae</name>
    <dbReference type="NCBI Taxonomy" id="424488"/>
    <lineage>
        <taxon>Bacteria</taxon>
        <taxon>Pseudomonadati</taxon>
        <taxon>Verrucomicrobiota</taxon>
        <taxon>Opitutia</taxon>
        <taxon>Puniceicoccales</taxon>
        <taxon>Cerasicoccaceae</taxon>
        <taxon>Cerasicoccus</taxon>
    </lineage>
</organism>
<reference evidence="2" key="1">
    <citation type="journal article" date="2014" name="Int. J. Syst. Evol. Microbiol.">
        <title>Complete genome sequence of Corynebacterium casei LMG S-19264T (=DSM 44701T), isolated from a smear-ripened cheese.</title>
        <authorList>
            <consortium name="US DOE Joint Genome Institute (JGI-PGF)"/>
            <person name="Walter F."/>
            <person name="Albersmeier A."/>
            <person name="Kalinowski J."/>
            <person name="Ruckert C."/>
        </authorList>
    </citation>
    <scope>NUCLEOTIDE SEQUENCE</scope>
    <source>
        <strain evidence="2">KCTC 12870</strain>
    </source>
</reference>
<name>A0A8J3DEA6_9BACT</name>
<proteinExistence type="predicted"/>
<keyword evidence="1" id="KW-0732">Signal</keyword>
<dbReference type="EMBL" id="BMXG01000023">
    <property type="protein sequence ID" value="GHC10142.1"/>
    <property type="molecule type" value="Genomic_DNA"/>
</dbReference>
<reference evidence="2" key="2">
    <citation type="submission" date="2020-09" db="EMBL/GenBank/DDBJ databases">
        <authorList>
            <person name="Sun Q."/>
            <person name="Kim S."/>
        </authorList>
    </citation>
    <scope>NUCLEOTIDE SEQUENCE</scope>
    <source>
        <strain evidence="2">KCTC 12870</strain>
    </source>
</reference>
<feature type="signal peptide" evidence="1">
    <location>
        <begin position="1"/>
        <end position="21"/>
    </location>
</feature>